<dbReference type="NCBIfam" id="TIGR01730">
    <property type="entry name" value="RND_mfp"/>
    <property type="match status" value="1"/>
</dbReference>
<dbReference type="Pfam" id="PF25917">
    <property type="entry name" value="BSH_RND"/>
    <property type="match status" value="1"/>
</dbReference>
<evidence type="ECO:0000313" key="10">
    <source>
        <dbReference type="Proteomes" id="UP001057291"/>
    </source>
</evidence>
<dbReference type="Gene3D" id="2.40.30.170">
    <property type="match status" value="1"/>
</dbReference>
<dbReference type="PROSITE" id="PS51257">
    <property type="entry name" value="PROKAR_LIPOPROTEIN"/>
    <property type="match status" value="1"/>
</dbReference>
<evidence type="ECO:0000259" key="8">
    <source>
        <dbReference type="Pfam" id="PF25989"/>
    </source>
</evidence>
<feature type="region of interest" description="Disordered" evidence="3">
    <location>
        <begin position="436"/>
        <end position="487"/>
    </location>
</feature>
<feature type="compositionally biased region" description="Polar residues" evidence="3">
    <location>
        <begin position="440"/>
        <end position="460"/>
    </location>
</feature>
<proteinExistence type="inferred from homology"/>
<evidence type="ECO:0000313" key="9">
    <source>
        <dbReference type="EMBL" id="GIM45634.1"/>
    </source>
</evidence>
<dbReference type="Proteomes" id="UP001057291">
    <property type="component" value="Unassembled WGS sequence"/>
</dbReference>
<dbReference type="InterPro" id="IPR058625">
    <property type="entry name" value="MdtA-like_BSH"/>
</dbReference>
<organism evidence="9 10">
    <name type="scientific">Collibacillus ludicampi</name>
    <dbReference type="NCBI Taxonomy" id="2771369"/>
    <lineage>
        <taxon>Bacteria</taxon>
        <taxon>Bacillati</taxon>
        <taxon>Bacillota</taxon>
        <taxon>Bacilli</taxon>
        <taxon>Bacillales</taxon>
        <taxon>Alicyclobacillaceae</taxon>
        <taxon>Collibacillus</taxon>
    </lineage>
</organism>
<comment type="similarity">
    <text evidence="1">Belongs to the membrane fusion protein (MFP) (TC 8.A.1) family.</text>
</comment>
<gene>
    <name evidence="9" type="ORF">DNHGIG_11830</name>
</gene>
<reference evidence="9" key="1">
    <citation type="journal article" date="2023" name="Int. J. Syst. Evol. Microbiol.">
        <title>Collibacillus ludicampi gen. nov., sp. nov., a new soil bacterium of the family Alicyclobacillaceae.</title>
        <authorList>
            <person name="Jojima T."/>
            <person name="Ioku Y."/>
            <person name="Fukuta Y."/>
            <person name="Shirasaka N."/>
            <person name="Matsumura Y."/>
            <person name="Mori M."/>
        </authorList>
    </citation>
    <scope>NUCLEOTIDE SEQUENCE</scope>
    <source>
        <strain evidence="9">TP075</strain>
    </source>
</reference>
<evidence type="ECO:0000256" key="1">
    <source>
        <dbReference type="ARBA" id="ARBA00009477"/>
    </source>
</evidence>
<feature type="coiled-coil region" evidence="2">
    <location>
        <begin position="99"/>
        <end position="253"/>
    </location>
</feature>
<keyword evidence="2" id="KW-0175">Coiled coil</keyword>
<dbReference type="AlphaFoldDB" id="A0AAV4LD92"/>
<dbReference type="Gene3D" id="2.40.420.20">
    <property type="match status" value="1"/>
</dbReference>
<feature type="domain" description="Multidrug resistance protein MdtA-like barrel-sandwich hybrid" evidence="6">
    <location>
        <begin position="67"/>
        <end position="278"/>
    </location>
</feature>
<dbReference type="InterPro" id="IPR058637">
    <property type="entry name" value="YknX-like_C"/>
</dbReference>
<dbReference type="PANTHER" id="PTHR30469">
    <property type="entry name" value="MULTIDRUG RESISTANCE PROTEIN MDTA"/>
    <property type="match status" value="1"/>
</dbReference>
<protein>
    <submittedName>
        <fullName evidence="9">RND transporter</fullName>
    </submittedName>
</protein>
<feature type="signal peptide" evidence="4">
    <location>
        <begin position="1"/>
        <end position="32"/>
    </location>
</feature>
<comment type="caution">
    <text evidence="9">The sequence shown here is derived from an EMBL/GenBank/DDBJ whole genome shotgun (WGS) entry which is preliminary data.</text>
</comment>
<dbReference type="GO" id="GO:1990281">
    <property type="term" value="C:efflux pump complex"/>
    <property type="evidence" value="ECO:0007669"/>
    <property type="project" value="TreeGrafter"/>
</dbReference>
<dbReference type="Pfam" id="PF25876">
    <property type="entry name" value="HH_MFP_RND"/>
    <property type="match status" value="1"/>
</dbReference>
<keyword evidence="4" id="KW-0732">Signal</keyword>
<evidence type="ECO:0000259" key="7">
    <source>
        <dbReference type="Pfam" id="PF25954"/>
    </source>
</evidence>
<accession>A0AAV4LD92</accession>
<dbReference type="Gene3D" id="1.10.287.470">
    <property type="entry name" value="Helix hairpin bin"/>
    <property type="match status" value="1"/>
</dbReference>
<name>A0AAV4LD92_9BACL</name>
<evidence type="ECO:0000256" key="3">
    <source>
        <dbReference type="SAM" id="MobiDB-lite"/>
    </source>
</evidence>
<feature type="domain" description="Multidrug resistance protein MdtA-like alpha-helical hairpin" evidence="5">
    <location>
        <begin position="145"/>
        <end position="207"/>
    </location>
</feature>
<dbReference type="Pfam" id="PF25989">
    <property type="entry name" value="YknX_C"/>
    <property type="match status" value="1"/>
</dbReference>
<sequence>MKKKQLVPVMLTSVVIGSAILSGCGSSNSATAKPASRAVPVATAVVKEGTIGAHAVFTGQISPSLQTKVVSKVSGKVVKVFVNAGDTVKAGQPLVQVDTTDLENQLRQQQAQLQQQQAQVQAIQAQVQTSEAQLEKAKTDAQNNYNQLLAPLEQAKIALDDAQNTYNRKQNLYQQGAIPKADLDAAQTALETAKSKYDAAQQQVNAASPGGDPLNVDSVKIAQDQVAQSQAQVAAAQAQLGQIQANIDATESQIAQATVTSPVDGVVVSKDVEVGGYAGGQGSVATIAQIDPVQVNLNIPENMIDKVKEGLHVKVAVNALGNQTWDAVISRINPVEDTNSKSYQAIVEIKNPDRKLKPGMVAQVTVEGLTPRKALVIPANALVQTPDGPKVFTVENNVAHQHLLKLGAIESDQVEVLEGLKAGDVLVTEGQELLGEGASVNVTNKSGSQSKDSSAQASGDSSHKHGGTQSQGNGQKKDAAQASGDQQ</sequence>
<dbReference type="PRINTS" id="PR01490">
    <property type="entry name" value="RTXTOXIND"/>
</dbReference>
<dbReference type="GO" id="GO:0015562">
    <property type="term" value="F:efflux transmembrane transporter activity"/>
    <property type="evidence" value="ECO:0007669"/>
    <property type="project" value="InterPro"/>
</dbReference>
<feature type="domain" description="YknX-like C-terminal permuted SH3-like" evidence="8">
    <location>
        <begin position="374"/>
        <end position="442"/>
    </location>
</feature>
<dbReference type="Gene3D" id="2.40.50.100">
    <property type="match status" value="1"/>
</dbReference>
<evidence type="ECO:0000256" key="2">
    <source>
        <dbReference type="SAM" id="Coils"/>
    </source>
</evidence>
<feature type="chain" id="PRO_5043752734" evidence="4">
    <location>
        <begin position="33"/>
        <end position="487"/>
    </location>
</feature>
<dbReference type="InterPro" id="IPR006143">
    <property type="entry name" value="RND_pump_MFP"/>
</dbReference>
<dbReference type="PANTHER" id="PTHR30469:SF33">
    <property type="entry name" value="SLR1207 PROTEIN"/>
    <property type="match status" value="1"/>
</dbReference>
<dbReference type="Pfam" id="PF25954">
    <property type="entry name" value="Beta-barrel_RND_2"/>
    <property type="match status" value="1"/>
</dbReference>
<evidence type="ECO:0000259" key="5">
    <source>
        <dbReference type="Pfam" id="PF25876"/>
    </source>
</evidence>
<dbReference type="RefSeq" id="WP_282198819.1">
    <property type="nucleotide sequence ID" value="NZ_BOQE01000001.1"/>
</dbReference>
<evidence type="ECO:0000256" key="4">
    <source>
        <dbReference type="SAM" id="SignalP"/>
    </source>
</evidence>
<dbReference type="EMBL" id="BOQE01000001">
    <property type="protein sequence ID" value="GIM45634.1"/>
    <property type="molecule type" value="Genomic_DNA"/>
</dbReference>
<feature type="domain" description="CusB-like beta-barrel" evidence="7">
    <location>
        <begin position="295"/>
        <end position="367"/>
    </location>
</feature>
<dbReference type="InterPro" id="IPR058792">
    <property type="entry name" value="Beta-barrel_RND_2"/>
</dbReference>
<dbReference type="SUPFAM" id="SSF111369">
    <property type="entry name" value="HlyD-like secretion proteins"/>
    <property type="match status" value="2"/>
</dbReference>
<keyword evidence="10" id="KW-1185">Reference proteome</keyword>
<evidence type="ECO:0000259" key="6">
    <source>
        <dbReference type="Pfam" id="PF25917"/>
    </source>
</evidence>
<dbReference type="InterPro" id="IPR058624">
    <property type="entry name" value="MdtA-like_HH"/>
</dbReference>